<sequence length="106" mass="11459">MRHSTGKRCSVASSPGTFRRLPEKNIPDCAAWIIKTSVRIQGAMTGAKPACNRHCNAQAGQKDKQAGMFFDRNHLSAMGLPGFGERPMLAGKYTLARLADAVAERA</sequence>
<dbReference type="AlphaFoldDB" id="A0A450T490"/>
<evidence type="ECO:0000313" key="1">
    <source>
        <dbReference type="EMBL" id="VFJ46008.1"/>
    </source>
</evidence>
<dbReference type="EMBL" id="CAADFA010000289">
    <property type="protein sequence ID" value="VFJ61209.1"/>
    <property type="molecule type" value="Genomic_DNA"/>
</dbReference>
<accession>A0A450T490</accession>
<organism evidence="2">
    <name type="scientific">Candidatus Kentrum sp. FM</name>
    <dbReference type="NCBI Taxonomy" id="2126340"/>
    <lineage>
        <taxon>Bacteria</taxon>
        <taxon>Pseudomonadati</taxon>
        <taxon>Pseudomonadota</taxon>
        <taxon>Gammaproteobacteria</taxon>
        <taxon>Candidatus Kentrum</taxon>
    </lineage>
</organism>
<protein>
    <submittedName>
        <fullName evidence="2">Uncharacterized protein</fullName>
    </submittedName>
</protein>
<proteinExistence type="predicted"/>
<dbReference type="EMBL" id="CAADEZ010000031">
    <property type="protein sequence ID" value="VFJ46008.1"/>
    <property type="molecule type" value="Genomic_DNA"/>
</dbReference>
<evidence type="ECO:0000313" key="3">
    <source>
        <dbReference type="EMBL" id="VFK13605.1"/>
    </source>
</evidence>
<dbReference type="EMBL" id="CAADFL010000287">
    <property type="protein sequence ID" value="VFK13605.1"/>
    <property type="molecule type" value="Genomic_DNA"/>
</dbReference>
<gene>
    <name evidence="1" type="ORF">BECKFM1743A_GA0114220_1003117</name>
    <name evidence="3" type="ORF">BECKFM1743B_GA0114221_102876</name>
    <name evidence="2" type="ORF">BECKFM1743C_GA0114222_102896</name>
</gene>
<evidence type="ECO:0000313" key="2">
    <source>
        <dbReference type="EMBL" id="VFJ61209.1"/>
    </source>
</evidence>
<reference evidence="2" key="1">
    <citation type="submission" date="2019-02" db="EMBL/GenBank/DDBJ databases">
        <authorList>
            <person name="Gruber-Vodicka R. H."/>
            <person name="Seah K. B. B."/>
        </authorList>
    </citation>
    <scope>NUCLEOTIDE SEQUENCE</scope>
    <source>
        <strain evidence="1">BECK_BZ163</strain>
        <strain evidence="3">BECK_BZ164</strain>
        <strain evidence="2">BECK_BZ165</strain>
    </source>
</reference>
<name>A0A450T490_9GAMM</name>